<evidence type="ECO:0000313" key="2">
    <source>
        <dbReference type="Proteomes" id="UP000001568"/>
    </source>
</evidence>
<dbReference type="Proteomes" id="UP000001568">
    <property type="component" value="Chromosome 1"/>
</dbReference>
<proteinExistence type="predicted"/>
<sequence length="106" mass="11719">MPRVKMFIDKTNDACPGKFDFTYNVEEVLRATVPEGQGWYIENNAEKPIPGGESALWRKGAFEVLRLDTDELLYSKKADGSHLVDGKGGPEGKLGKFIEEVMKAAA</sequence>
<dbReference type="HOGENOM" id="CLU_2309791_0_0_1"/>
<dbReference type="AlphaFoldDB" id="A4RS57"/>
<gene>
    <name evidence="1" type="ORF">OSTLU_14024</name>
</gene>
<name>A4RS57_OSTLU</name>
<organism evidence="1 2">
    <name type="scientific">Ostreococcus lucimarinus (strain CCE9901)</name>
    <dbReference type="NCBI Taxonomy" id="436017"/>
    <lineage>
        <taxon>Eukaryota</taxon>
        <taxon>Viridiplantae</taxon>
        <taxon>Chlorophyta</taxon>
        <taxon>Mamiellophyceae</taxon>
        <taxon>Mamiellales</taxon>
        <taxon>Bathycoccaceae</taxon>
        <taxon>Ostreococcus</taxon>
    </lineage>
</organism>
<keyword evidence="2" id="KW-1185">Reference proteome</keyword>
<evidence type="ECO:0000313" key="1">
    <source>
        <dbReference type="EMBL" id="ABO94314.1"/>
    </source>
</evidence>
<dbReference type="OMA" id="WRKGAFE"/>
<protein>
    <submittedName>
        <fullName evidence="1">Uncharacterized protein</fullName>
    </submittedName>
</protein>
<dbReference type="KEGG" id="olu:OSTLU_14024"/>
<dbReference type="Gramene" id="ABO94314">
    <property type="protein sequence ID" value="ABO94314"/>
    <property type="gene ID" value="OSTLU_14024"/>
</dbReference>
<dbReference type="GeneID" id="4999593"/>
<reference evidence="1 2" key="1">
    <citation type="journal article" date="2007" name="Proc. Natl. Acad. Sci. U.S.A.">
        <title>The tiny eukaryote Ostreococcus provides genomic insights into the paradox of plankton speciation.</title>
        <authorList>
            <person name="Palenik B."/>
            <person name="Grimwood J."/>
            <person name="Aerts A."/>
            <person name="Rouze P."/>
            <person name="Salamov A."/>
            <person name="Putnam N."/>
            <person name="Dupont C."/>
            <person name="Jorgensen R."/>
            <person name="Derelle E."/>
            <person name="Rombauts S."/>
            <person name="Zhou K."/>
            <person name="Otillar R."/>
            <person name="Merchant S.S."/>
            <person name="Podell S."/>
            <person name="Gaasterland T."/>
            <person name="Napoli C."/>
            <person name="Gendler K."/>
            <person name="Manuell A."/>
            <person name="Tai V."/>
            <person name="Vallon O."/>
            <person name="Piganeau G."/>
            <person name="Jancek S."/>
            <person name="Heijde M."/>
            <person name="Jabbari K."/>
            <person name="Bowler C."/>
            <person name="Lohr M."/>
            <person name="Robbens S."/>
            <person name="Werner G."/>
            <person name="Dubchak I."/>
            <person name="Pazour G.J."/>
            <person name="Ren Q."/>
            <person name="Paulsen I."/>
            <person name="Delwiche C."/>
            <person name="Schmutz J."/>
            <person name="Rokhsar D."/>
            <person name="Van de Peer Y."/>
            <person name="Moreau H."/>
            <person name="Grigoriev I.V."/>
        </authorList>
    </citation>
    <scope>NUCLEOTIDE SEQUENCE [LARGE SCALE GENOMIC DNA]</scope>
    <source>
        <strain evidence="1 2">CCE9901</strain>
    </source>
</reference>
<dbReference type="RefSeq" id="XP_001416022.1">
    <property type="nucleotide sequence ID" value="XM_001415985.1"/>
</dbReference>
<dbReference type="EMBL" id="CP000581">
    <property type="protein sequence ID" value="ABO94314.1"/>
    <property type="molecule type" value="Genomic_DNA"/>
</dbReference>
<dbReference type="OrthoDB" id="425020at2759"/>
<accession>A4RS57</accession>